<name>G7TLA8_XANOB</name>
<protein>
    <submittedName>
        <fullName evidence="1">Uncharacterized protein</fullName>
    </submittedName>
</protein>
<dbReference type="KEGG" id="xor:XOC_4283"/>
<evidence type="ECO:0000313" key="2">
    <source>
        <dbReference type="Proteomes" id="UP000008851"/>
    </source>
</evidence>
<evidence type="ECO:0000313" key="1">
    <source>
        <dbReference type="EMBL" id="AEQ98355.1"/>
    </source>
</evidence>
<dbReference type="EMBL" id="CP003057">
    <property type="protein sequence ID" value="AEQ98355.1"/>
    <property type="molecule type" value="Genomic_DNA"/>
</dbReference>
<dbReference type="Proteomes" id="UP000008851">
    <property type="component" value="Chromosome"/>
</dbReference>
<organism evidence="1 2">
    <name type="scientific">Xanthomonas oryzae pv. oryzicola (strain BLS256)</name>
    <dbReference type="NCBI Taxonomy" id="383407"/>
    <lineage>
        <taxon>Bacteria</taxon>
        <taxon>Pseudomonadati</taxon>
        <taxon>Pseudomonadota</taxon>
        <taxon>Gammaproteobacteria</taxon>
        <taxon>Lysobacterales</taxon>
        <taxon>Lysobacteraceae</taxon>
        <taxon>Xanthomonas</taxon>
    </lineage>
</organism>
<dbReference type="HOGENOM" id="CLU_3241496_0_0_6"/>
<reference evidence="1 2" key="1">
    <citation type="journal article" date="2011" name="J. Bacteriol.">
        <title>Two new complete genome sequences offer insight into host and tissue specificity of plant pathogenic Xanthomonas spp.</title>
        <authorList>
            <person name="Bogdanove A.J."/>
            <person name="Koebnik R."/>
            <person name="Lu H."/>
            <person name="Furutani A."/>
            <person name="Angiuoli S.V."/>
            <person name="Patil P.B."/>
            <person name="Van Sluys M.A."/>
            <person name="Ryan R.P."/>
            <person name="Meyer D.F."/>
            <person name="Han S.W."/>
            <person name="Aparna G."/>
            <person name="Rajaram M."/>
            <person name="Delcher A.L."/>
            <person name="Phillippy A.M."/>
            <person name="Puiu D."/>
            <person name="Schatz M.C."/>
            <person name="Shumway M."/>
            <person name="Sommer D.D."/>
            <person name="Trapnell C."/>
            <person name="Benahmed F."/>
            <person name="Dimitrov G."/>
            <person name="Madupu R."/>
            <person name="Radune D."/>
            <person name="Sullivan S."/>
            <person name="Jha G."/>
            <person name="Ishihara H."/>
            <person name="Lee S.W."/>
            <person name="Pandey A."/>
            <person name="Sharma V."/>
            <person name="Sriariyanun M."/>
            <person name="Szurek B."/>
            <person name="Vera-Cruz C.M."/>
            <person name="Dorman K.S."/>
            <person name="Ronald P.C."/>
            <person name="Verdier V."/>
            <person name="Dow J.M."/>
            <person name="Sonti R.V."/>
            <person name="Tsuge S."/>
            <person name="Brendel V.P."/>
            <person name="Rabinowicz P.D."/>
            <person name="Leach J.E."/>
            <person name="White F.F."/>
            <person name="Salzberg S.L."/>
        </authorList>
    </citation>
    <scope>NUCLEOTIDE SEQUENCE [LARGE SCALE GENOMIC DNA]</scope>
    <source>
        <strain evidence="1 2">BLS256</strain>
    </source>
</reference>
<accession>G7TLA8</accession>
<sequence>MQFSGVGSARDVALPATLGSQRTHTFAYGSTTIARDMALATRA</sequence>
<gene>
    <name evidence="1" type="ORF">XOC_4283</name>
</gene>
<dbReference type="AlphaFoldDB" id="G7TLA8"/>
<proteinExistence type="predicted"/>